<organism evidence="4 5">
    <name type="scientific">Limosa lapponica baueri</name>
    <dbReference type="NCBI Taxonomy" id="1758121"/>
    <lineage>
        <taxon>Eukaryota</taxon>
        <taxon>Metazoa</taxon>
        <taxon>Chordata</taxon>
        <taxon>Craniata</taxon>
        <taxon>Vertebrata</taxon>
        <taxon>Euteleostomi</taxon>
        <taxon>Archelosauria</taxon>
        <taxon>Archosauria</taxon>
        <taxon>Dinosauria</taxon>
        <taxon>Saurischia</taxon>
        <taxon>Theropoda</taxon>
        <taxon>Coelurosauria</taxon>
        <taxon>Aves</taxon>
        <taxon>Neognathae</taxon>
        <taxon>Neoaves</taxon>
        <taxon>Charadriiformes</taxon>
        <taxon>Scolopacidae</taxon>
        <taxon>Limosa</taxon>
    </lineage>
</organism>
<dbReference type="Proteomes" id="UP000233556">
    <property type="component" value="Unassembled WGS sequence"/>
</dbReference>
<evidence type="ECO:0000256" key="1">
    <source>
        <dbReference type="SAM" id="Coils"/>
    </source>
</evidence>
<sequence>MAGDSAGWGPVVGSCQAAAGGLLHVPGPAEKGLVPPDSTRNQLLEQKARLEYALEGLERQHGALEMKNRLLRKGSSPEGCKEAERLQQKCAKLAALTKQLKEKCRHLQETIDCLTNPPVSLTIQSTAEELGMKSLPQQRAGERRESARTLLEQEKQNEASQKVAEELQAQMAADKEGSHYVSTLRQKYEELKVQLMEMADKNTRLLEENALLRWQMHWAEKVEAENVDLKGQLMKVAEKQNSATQAISCLQTKLEDAERKLKALAERRQHLEKEGEETKPVLQRKEKQDEFLQHDQTDGKGEHQEAMQLFQAQVDENSHYVGELVDGRRGFNLSNCVKDVSGDDLENKNWNDPHYYPFSLSPILEEDVEDLDVGVGG</sequence>
<dbReference type="EMBL" id="KZ506214">
    <property type="protein sequence ID" value="PKU40741.1"/>
    <property type="molecule type" value="Genomic_DNA"/>
</dbReference>
<feature type="region of interest" description="Disordered" evidence="2">
    <location>
        <begin position="270"/>
        <end position="302"/>
    </location>
</feature>
<evidence type="ECO:0000313" key="5">
    <source>
        <dbReference type="Proteomes" id="UP000233556"/>
    </source>
</evidence>
<evidence type="ECO:0000313" key="4">
    <source>
        <dbReference type="EMBL" id="PKU40741.1"/>
    </source>
</evidence>
<proteinExistence type="predicted"/>
<keyword evidence="5" id="KW-1185">Reference proteome</keyword>
<feature type="domain" description="RIMB1/RIM3A-C-like N-terminal" evidence="3">
    <location>
        <begin position="42"/>
        <end position="171"/>
    </location>
</feature>
<protein>
    <submittedName>
        <fullName evidence="4">Peripheral-type benzodiazepine receptor-associated protein 1</fullName>
    </submittedName>
</protein>
<dbReference type="GO" id="GO:0030156">
    <property type="term" value="F:benzodiazepine receptor binding"/>
    <property type="evidence" value="ECO:0007669"/>
    <property type="project" value="TreeGrafter"/>
</dbReference>
<accession>A0A2I0U414</accession>
<dbReference type="Pfam" id="PF25566">
    <property type="entry name" value="RIMB1_N"/>
    <property type="match status" value="1"/>
</dbReference>
<gene>
    <name evidence="4" type="ORF">llap_8958</name>
</gene>
<dbReference type="OrthoDB" id="9397313at2759"/>
<feature type="coiled-coil region" evidence="1">
    <location>
        <begin position="40"/>
        <end position="103"/>
    </location>
</feature>
<keyword evidence="1" id="KW-0175">Coiled coil</keyword>
<reference evidence="5" key="2">
    <citation type="submission" date="2017-12" db="EMBL/GenBank/DDBJ databases">
        <title>Genome sequence of the Bar-tailed Godwit (Limosa lapponica baueri).</title>
        <authorList>
            <person name="Lima N.C.B."/>
            <person name="Parody-Merino A.M."/>
            <person name="Battley P.F."/>
            <person name="Fidler A.E."/>
            <person name="Prosdocimi F."/>
        </authorList>
    </citation>
    <scope>NUCLEOTIDE SEQUENCE [LARGE SCALE GENOMIC DNA]</scope>
</reference>
<dbReference type="AlphaFoldDB" id="A0A2I0U414"/>
<reference evidence="5" key="1">
    <citation type="submission" date="2017-11" db="EMBL/GenBank/DDBJ databases">
        <authorList>
            <person name="Lima N.C."/>
            <person name="Parody-Merino A.M."/>
            <person name="Battley P.F."/>
            <person name="Fidler A.E."/>
            <person name="Prosdocimi F."/>
        </authorList>
    </citation>
    <scope>NUCLEOTIDE SEQUENCE [LARGE SCALE GENOMIC DNA]</scope>
</reference>
<name>A0A2I0U414_LIMLA</name>
<keyword evidence="4" id="KW-0675">Receptor</keyword>
<dbReference type="InterPro" id="IPR040325">
    <property type="entry name" value="RIMBP1/2/3"/>
</dbReference>
<dbReference type="InterPro" id="IPR057950">
    <property type="entry name" value="RIMB1/RIM3A-C-like_N"/>
</dbReference>
<dbReference type="PANTHER" id="PTHR14234">
    <property type="entry name" value="RIM BINDING PROTEIN-RELATED"/>
    <property type="match status" value="1"/>
</dbReference>
<dbReference type="PANTHER" id="PTHR14234:SF20">
    <property type="entry name" value="PERIPHERAL-TYPE BENZODIAZEPINE RECEPTOR-ASSOCIATED PROTEIN 1"/>
    <property type="match status" value="1"/>
</dbReference>
<evidence type="ECO:0000256" key="2">
    <source>
        <dbReference type="SAM" id="MobiDB-lite"/>
    </source>
</evidence>
<evidence type="ECO:0000259" key="3">
    <source>
        <dbReference type="Pfam" id="PF25566"/>
    </source>
</evidence>